<dbReference type="Pfam" id="PF13302">
    <property type="entry name" value="Acetyltransf_3"/>
    <property type="match status" value="1"/>
</dbReference>
<comment type="caution">
    <text evidence="5">The sequence shown here is derived from an EMBL/GenBank/DDBJ whole genome shotgun (WGS) entry which is preliminary data.</text>
</comment>
<dbReference type="PANTHER" id="PTHR43792">
    <property type="entry name" value="GNAT FAMILY, PUTATIVE (AFU_ORTHOLOGUE AFUA_3G00765)-RELATED-RELATED"/>
    <property type="match status" value="1"/>
</dbReference>
<dbReference type="InterPro" id="IPR051531">
    <property type="entry name" value="N-acetyltransferase"/>
</dbReference>
<evidence type="ECO:0000313" key="6">
    <source>
        <dbReference type="Proteomes" id="UP000239504"/>
    </source>
</evidence>
<organism evidence="5 6">
    <name type="scientific">Hyphococcus luteus</name>
    <dbReference type="NCBI Taxonomy" id="2058213"/>
    <lineage>
        <taxon>Bacteria</taxon>
        <taxon>Pseudomonadati</taxon>
        <taxon>Pseudomonadota</taxon>
        <taxon>Alphaproteobacteria</taxon>
        <taxon>Parvularculales</taxon>
        <taxon>Parvularculaceae</taxon>
        <taxon>Hyphococcus</taxon>
    </lineage>
</organism>
<dbReference type="PANTHER" id="PTHR43792:SF8">
    <property type="entry name" value="[RIBOSOMAL PROTEIN US5]-ALANINE N-ACETYLTRANSFERASE"/>
    <property type="match status" value="1"/>
</dbReference>
<sequence>MRVLEKGRPLRRPFSFRRFSFCPRRVMTLIHTRRFLLRPIEEIDAPVFARLCNDEQIARNTSRIPHPYTLEDAEGFTAAISQAFALGKEFAFAVCDNGELIACCGVTRITIELYELGYWVSAPARGCGVATEAARAVSHFAFAERSAEKLLAGHFTDNPASGRVLEKTGFRKTGETRKQFSLGRGGEAESARMAMMREDFAPPPDVTFA</sequence>
<reference evidence="5 6" key="1">
    <citation type="submission" date="2017-12" db="EMBL/GenBank/DDBJ databases">
        <authorList>
            <person name="Hurst M.R.H."/>
        </authorList>
    </citation>
    <scope>NUCLEOTIDE SEQUENCE [LARGE SCALE GENOMIC DNA]</scope>
    <source>
        <strain evidence="5 6">SY-3-19</strain>
    </source>
</reference>
<dbReference type="SUPFAM" id="SSF55729">
    <property type="entry name" value="Acyl-CoA N-acyltransferases (Nat)"/>
    <property type="match status" value="1"/>
</dbReference>
<evidence type="ECO:0000259" key="4">
    <source>
        <dbReference type="PROSITE" id="PS51186"/>
    </source>
</evidence>
<evidence type="ECO:0000313" key="5">
    <source>
        <dbReference type="EMBL" id="PQA88738.1"/>
    </source>
</evidence>
<dbReference type="InterPro" id="IPR000182">
    <property type="entry name" value="GNAT_dom"/>
</dbReference>
<dbReference type="GO" id="GO:0016747">
    <property type="term" value="F:acyltransferase activity, transferring groups other than amino-acyl groups"/>
    <property type="evidence" value="ECO:0007669"/>
    <property type="project" value="InterPro"/>
</dbReference>
<dbReference type="Proteomes" id="UP000239504">
    <property type="component" value="Unassembled WGS sequence"/>
</dbReference>
<dbReference type="Gene3D" id="3.40.630.30">
    <property type="match status" value="1"/>
</dbReference>
<feature type="domain" description="N-acetyltransferase" evidence="4">
    <location>
        <begin position="35"/>
        <end position="198"/>
    </location>
</feature>
<gene>
    <name evidence="5" type="ORF">CW354_10735</name>
</gene>
<evidence type="ECO:0000256" key="1">
    <source>
        <dbReference type="ARBA" id="ARBA00022679"/>
    </source>
</evidence>
<comment type="similarity">
    <text evidence="3">Belongs to the acetyltransferase family. RimJ subfamily.</text>
</comment>
<dbReference type="EMBL" id="PJCH01000005">
    <property type="protein sequence ID" value="PQA88738.1"/>
    <property type="molecule type" value="Genomic_DNA"/>
</dbReference>
<protein>
    <submittedName>
        <fullName evidence="5">N-acetyltransferase</fullName>
    </submittedName>
</protein>
<accession>A0A2S7K8D4</accession>
<proteinExistence type="inferred from homology"/>
<evidence type="ECO:0000256" key="3">
    <source>
        <dbReference type="ARBA" id="ARBA00038502"/>
    </source>
</evidence>
<dbReference type="InterPro" id="IPR016181">
    <property type="entry name" value="Acyl_CoA_acyltransferase"/>
</dbReference>
<keyword evidence="1 5" id="KW-0808">Transferase</keyword>
<dbReference type="OrthoDB" id="6293260at2"/>
<dbReference type="AlphaFoldDB" id="A0A2S7K8D4"/>
<name>A0A2S7K8D4_9PROT</name>
<evidence type="ECO:0000256" key="2">
    <source>
        <dbReference type="ARBA" id="ARBA00023315"/>
    </source>
</evidence>
<dbReference type="PROSITE" id="PS51186">
    <property type="entry name" value="GNAT"/>
    <property type="match status" value="1"/>
</dbReference>
<keyword evidence="6" id="KW-1185">Reference proteome</keyword>
<keyword evidence="2" id="KW-0012">Acyltransferase</keyword>